<protein>
    <submittedName>
        <fullName evidence="2">Uncharacterized protein</fullName>
    </submittedName>
</protein>
<feature type="transmembrane region" description="Helical" evidence="1">
    <location>
        <begin position="129"/>
        <end position="150"/>
    </location>
</feature>
<feature type="transmembrane region" description="Helical" evidence="1">
    <location>
        <begin position="89"/>
        <end position="109"/>
    </location>
</feature>
<dbReference type="OrthoDB" id="72269at2759"/>
<keyword evidence="1" id="KW-0812">Transmembrane</keyword>
<evidence type="ECO:0000313" key="2">
    <source>
        <dbReference type="EMBL" id="KIW43916.1"/>
    </source>
</evidence>
<keyword evidence="1" id="KW-0472">Membrane</keyword>
<evidence type="ECO:0000313" key="3">
    <source>
        <dbReference type="Proteomes" id="UP000053342"/>
    </source>
</evidence>
<proteinExistence type="predicted"/>
<dbReference type="Proteomes" id="UP000053342">
    <property type="component" value="Unassembled WGS sequence"/>
</dbReference>
<feature type="transmembrane region" description="Helical" evidence="1">
    <location>
        <begin position="170"/>
        <end position="192"/>
    </location>
</feature>
<dbReference type="HOGENOM" id="CLU_038717_0_0_1"/>
<keyword evidence="1" id="KW-1133">Transmembrane helix</keyword>
<dbReference type="VEuPathDB" id="FungiDB:PV06_04966"/>
<accession>A0A0D2AVT6</accession>
<organism evidence="2 3">
    <name type="scientific">Exophiala oligosperma</name>
    <dbReference type="NCBI Taxonomy" id="215243"/>
    <lineage>
        <taxon>Eukaryota</taxon>
        <taxon>Fungi</taxon>
        <taxon>Dikarya</taxon>
        <taxon>Ascomycota</taxon>
        <taxon>Pezizomycotina</taxon>
        <taxon>Eurotiomycetes</taxon>
        <taxon>Chaetothyriomycetidae</taxon>
        <taxon>Chaetothyriales</taxon>
        <taxon>Herpotrichiellaceae</taxon>
        <taxon>Exophiala</taxon>
    </lineage>
</organism>
<feature type="transmembrane region" description="Helical" evidence="1">
    <location>
        <begin position="204"/>
        <end position="224"/>
    </location>
</feature>
<dbReference type="GeneID" id="27357040"/>
<feature type="transmembrane region" description="Helical" evidence="1">
    <location>
        <begin position="7"/>
        <end position="27"/>
    </location>
</feature>
<reference evidence="2 3" key="1">
    <citation type="submission" date="2015-01" db="EMBL/GenBank/DDBJ databases">
        <title>The Genome Sequence of Exophiala oligosperma CBS72588.</title>
        <authorList>
            <consortium name="The Broad Institute Genomics Platform"/>
            <person name="Cuomo C."/>
            <person name="de Hoog S."/>
            <person name="Gorbushina A."/>
            <person name="Stielow B."/>
            <person name="Teixiera M."/>
            <person name="Abouelleil A."/>
            <person name="Chapman S.B."/>
            <person name="Priest M."/>
            <person name="Young S.K."/>
            <person name="Wortman J."/>
            <person name="Nusbaum C."/>
            <person name="Birren B."/>
        </authorList>
    </citation>
    <scope>NUCLEOTIDE SEQUENCE [LARGE SCALE GENOMIC DNA]</scope>
    <source>
        <strain evidence="2 3">CBS 72588</strain>
    </source>
</reference>
<keyword evidence="3" id="KW-1185">Reference proteome</keyword>
<evidence type="ECO:0000256" key="1">
    <source>
        <dbReference type="SAM" id="Phobius"/>
    </source>
</evidence>
<name>A0A0D2AVT6_9EURO</name>
<dbReference type="EMBL" id="KN847335">
    <property type="protein sequence ID" value="KIW43916.1"/>
    <property type="molecule type" value="Genomic_DNA"/>
</dbReference>
<dbReference type="AlphaFoldDB" id="A0A0D2AVT6"/>
<sequence length="386" mass="41651">MIMSLLTLSRIIIPPFVFVGFYCLHLFGEANGTFPLIVAHQEKRQLPTTAAVGRPAFAEGFTGVDPPDGLLSILVVFFWPLVDGENPGASLLTFLFGGQIVAFLAVVTLEASRNANRGRIITFTSIYGLLFQSIGAGVMVPLYLTIYLFTSPLVTSNTPLAPSALAVDQGILGGLPFGVLLGYIVPSIAMSLPDPTLISQDAKVLAIVVWQLFPVWTNLFTFLARKSIVPLFSGESANNKNQLSQLKTVYKLAMAVSVPTHVATWTLSLSTVLFPVLFTPSTVDAFHPLNVILPPNPLGDSKASSVAQGAMWFLQYDYLITSFVYVVWGIVCRYGKLGGFGFTSLLDVIGRCAIMGPIATALHLLQDRDEMVFAASPETLTTKKNA</sequence>
<dbReference type="RefSeq" id="XP_016264132.1">
    <property type="nucleotide sequence ID" value="XM_016405926.1"/>
</dbReference>
<dbReference type="STRING" id="215243.A0A0D2AVT6"/>
<gene>
    <name evidence="2" type="ORF">PV06_04966</name>
</gene>